<feature type="compositionally biased region" description="Basic and acidic residues" evidence="1">
    <location>
        <begin position="543"/>
        <end position="552"/>
    </location>
</feature>
<dbReference type="GO" id="GO:0000724">
    <property type="term" value="P:double-strand break repair via homologous recombination"/>
    <property type="evidence" value="ECO:0007669"/>
    <property type="project" value="TreeGrafter"/>
</dbReference>
<gene>
    <name evidence="2" type="ORF">BCV69DRAFT_279955</name>
</gene>
<name>A0A316UFM1_9BASI</name>
<evidence type="ECO:0000313" key="3">
    <source>
        <dbReference type="Proteomes" id="UP000245942"/>
    </source>
</evidence>
<feature type="compositionally biased region" description="Low complexity" evidence="1">
    <location>
        <begin position="771"/>
        <end position="783"/>
    </location>
</feature>
<dbReference type="PANTHER" id="PTHR12162:SF0">
    <property type="entry name" value="NIBRIN"/>
    <property type="match status" value="1"/>
</dbReference>
<feature type="compositionally biased region" description="Acidic residues" evidence="1">
    <location>
        <begin position="1065"/>
        <end position="1074"/>
    </location>
</feature>
<organism evidence="2 3">
    <name type="scientific">Pseudomicrostroma glucosiphilum</name>
    <dbReference type="NCBI Taxonomy" id="1684307"/>
    <lineage>
        <taxon>Eukaryota</taxon>
        <taxon>Fungi</taxon>
        <taxon>Dikarya</taxon>
        <taxon>Basidiomycota</taxon>
        <taxon>Ustilaginomycotina</taxon>
        <taxon>Exobasidiomycetes</taxon>
        <taxon>Microstromatales</taxon>
        <taxon>Microstromatales incertae sedis</taxon>
        <taxon>Pseudomicrostroma</taxon>
    </lineage>
</organism>
<evidence type="ECO:0000256" key="1">
    <source>
        <dbReference type="SAM" id="MobiDB-lite"/>
    </source>
</evidence>
<evidence type="ECO:0000313" key="2">
    <source>
        <dbReference type="EMBL" id="PWN24052.1"/>
    </source>
</evidence>
<dbReference type="GO" id="GO:0003684">
    <property type="term" value="F:damaged DNA binding"/>
    <property type="evidence" value="ECO:0007669"/>
    <property type="project" value="TreeGrafter"/>
</dbReference>
<dbReference type="PANTHER" id="PTHR12162">
    <property type="entry name" value="NIBRIN-RELATED"/>
    <property type="match status" value="1"/>
</dbReference>
<dbReference type="AlphaFoldDB" id="A0A316UFM1"/>
<dbReference type="RefSeq" id="XP_025351212.1">
    <property type="nucleotide sequence ID" value="XM_025491432.1"/>
</dbReference>
<dbReference type="EMBL" id="KZ819321">
    <property type="protein sequence ID" value="PWN24052.1"/>
    <property type="molecule type" value="Genomic_DNA"/>
</dbReference>
<feature type="compositionally biased region" description="Acidic residues" evidence="1">
    <location>
        <begin position="974"/>
        <end position="985"/>
    </location>
</feature>
<feature type="region of interest" description="Disordered" evidence="1">
    <location>
        <begin position="401"/>
        <end position="757"/>
    </location>
</feature>
<protein>
    <submittedName>
        <fullName evidence="2">Uncharacterized protein</fullName>
    </submittedName>
</protein>
<feature type="compositionally biased region" description="Basic residues" evidence="1">
    <location>
        <begin position="1084"/>
        <end position="1096"/>
    </location>
</feature>
<sequence length="1096" mass="118606">MWVVEGQFDGGAARRKLLKPYKTYKVGRKEPADLVLASKTVSQLTTVFEVGPFTEDDVTGDYSKRPTLTLRNEHEKKALHVLRAGRGSNLEVAEGTEGVVDEDRTIEEVAPGATCHLSEGDDVLVTNNITINVKWYGGEFLAGFKTDKDVVASRIAGCAQLGIHLTRDVKLWVKGASHLCVGQVKMTPTVLRAVASLAHIVTIDYLDEVLRLGSLTGSATDRPSLETSFELPSPADYFPQYISPELSAEEGKQTLQRNPARAQLFAGTTALIIHTGDELDSRCKVANDYIRAGGGQAEFLSSDIANLSSESEAQRTLLPYKTSALSFFSRTHHVQNAPDGGLVVVVVDGVQYSGDEPWYKNLVLATRSMEIKMPDEGITALTLSLIKCDSRDRLNVTASLPAGIATPPQGDVDQGAPQPQLSPTVAREQTEASSSIPEPSMPIPTGATAGSEPPAPTPTEARPEHSPPAPTASFASAYTQDPEPQGSKRGGDFAEPRRPLKRKPPTGRSNPFDALIGGSNNNEMGSAPMDTQEPVVAAGPSKESTRSAEEHPSSSISTAALRRRTKDSRAGRMSSIFRASYDLEGPDATQGSSVSDESFRKSKPFRALLEEEDHQASHCANGIPVNGGVSSDPRRGDDVAATPLTARPAEGSRKRRGSHEDVAMAEAETQLPRKRQAAGATTIQRSQRGQEPEPEQDEEEESQSAAALSRRKKEKQQQQAQGGVIRGGDGPRGKGLNEAPDDEPHFLQALATHKKGKRALDEFDKEFNNLKLTKPATTKGKGPTPNPHTYVEDEAYNAWKATELDDFDMPVGNYVQVDYVPLVYKRPSNPANSESRSEWRGVPNFKKFKSKERGQRKPMIMDLTEQQDYGMGDEYLEKVKFGLQVAEDPRDDMPTTKMIGSTVHPARKGPANILDALRDSDDDEDDYGVERQRSTARPETSKRSATQPAAAKVKRAAASTSAPQRRRPNHAAVPDDDEEDEDESALPDLRIARRVEDADFDDSLGGGGGGGSGSRDYASGVRAKAGGRGRAPQNHLQLQGSSDEEAQLPRQGGNGATKRRAMDFSEPEQVDSDSDGGFRGFKGTQKRGPVKKKGRI</sequence>
<dbReference type="GeneID" id="37013166"/>
<dbReference type="OrthoDB" id="3359384at2759"/>
<dbReference type="InterPro" id="IPR040227">
    <property type="entry name" value="Nibrin-rel"/>
</dbReference>
<feature type="compositionally biased region" description="Acidic residues" evidence="1">
    <location>
        <begin position="692"/>
        <end position="702"/>
    </location>
</feature>
<feature type="region of interest" description="Disordered" evidence="1">
    <location>
        <begin position="886"/>
        <end position="1096"/>
    </location>
</feature>
<keyword evidence="3" id="KW-1185">Reference proteome</keyword>
<dbReference type="Proteomes" id="UP000245942">
    <property type="component" value="Unassembled WGS sequence"/>
</dbReference>
<proteinExistence type="predicted"/>
<dbReference type="GO" id="GO:0007095">
    <property type="term" value="P:mitotic G2 DNA damage checkpoint signaling"/>
    <property type="evidence" value="ECO:0007669"/>
    <property type="project" value="InterPro"/>
</dbReference>
<feature type="compositionally biased region" description="Gly residues" evidence="1">
    <location>
        <begin position="1004"/>
        <end position="1013"/>
    </location>
</feature>
<feature type="compositionally biased region" description="Low complexity" evidence="1">
    <location>
        <begin position="433"/>
        <end position="452"/>
    </location>
</feature>
<feature type="compositionally biased region" description="Basic and acidic residues" evidence="1">
    <location>
        <begin position="489"/>
        <end position="498"/>
    </location>
</feature>
<feature type="compositionally biased region" description="Low complexity" evidence="1">
    <location>
        <begin position="945"/>
        <end position="962"/>
    </location>
</feature>
<accession>A0A316UFM1</accession>
<feature type="region of interest" description="Disordered" evidence="1">
    <location>
        <begin position="771"/>
        <end position="790"/>
    </location>
</feature>
<reference evidence="2 3" key="1">
    <citation type="journal article" date="2018" name="Mol. Biol. Evol.">
        <title>Broad Genomic Sampling Reveals a Smut Pathogenic Ancestry of the Fungal Clade Ustilaginomycotina.</title>
        <authorList>
            <person name="Kijpornyongpan T."/>
            <person name="Mondo S.J."/>
            <person name="Barry K."/>
            <person name="Sandor L."/>
            <person name="Lee J."/>
            <person name="Lipzen A."/>
            <person name="Pangilinan J."/>
            <person name="LaButti K."/>
            <person name="Hainaut M."/>
            <person name="Henrissat B."/>
            <person name="Grigoriev I.V."/>
            <person name="Spatafora J.W."/>
            <person name="Aime M.C."/>
        </authorList>
    </citation>
    <scope>NUCLEOTIDE SEQUENCE [LARGE SCALE GENOMIC DNA]</scope>
    <source>
        <strain evidence="2 3">MCA 4718</strain>
    </source>
</reference>
<feature type="compositionally biased region" description="Polar residues" evidence="1">
    <location>
        <begin position="679"/>
        <end position="689"/>
    </location>
</feature>
<dbReference type="GO" id="GO:0030870">
    <property type="term" value="C:Mre11 complex"/>
    <property type="evidence" value="ECO:0007669"/>
    <property type="project" value="InterPro"/>
</dbReference>